<dbReference type="STRING" id="1108812.AWC16_18985"/>
<dbReference type="Pfam" id="PF02086">
    <property type="entry name" value="MethyltransfD12"/>
    <property type="match status" value="1"/>
</dbReference>
<dbReference type="Gene3D" id="3.40.50.150">
    <property type="entry name" value="Vaccinia Virus protein VP39"/>
    <property type="match status" value="2"/>
</dbReference>
<sequence length="269" mass="30093">MAYYGGKTRLADRIVALLPAHQHYVEPFTGSMSVLLAKRPSRLETVNDLDGDLMNFWRMLRERPEELVRICALTPHSRLEHDHAYEGPGPNDLERARCTWVRISQGRTGTLRKTGWRYYIAPAGTSMSMPDYLDAYVDRMAAAAERLHHVSLECRPGIEVVHMYGAVETACLYVDPPYLGSTRTRNYSVEMGSAAQHAELLDALRAARAAVVLSGYASDLYDRALADWDRIEFQSATGQSGTQRVRTEVIWSNRAISEPSLFDLAGGVS</sequence>
<dbReference type="PRINTS" id="PR00505">
    <property type="entry name" value="D12N6MTFRASE"/>
</dbReference>
<keyword evidence="3" id="KW-0949">S-adenosyl-L-methionine</keyword>
<dbReference type="InterPro" id="IPR012327">
    <property type="entry name" value="MeTrfase_D12"/>
</dbReference>
<keyword evidence="2 4" id="KW-0808">Transferase</keyword>
<dbReference type="EMBL" id="LQPG01000035">
    <property type="protein sequence ID" value="ORW08558.1"/>
    <property type="molecule type" value="Genomic_DNA"/>
</dbReference>
<dbReference type="GO" id="GO:0006298">
    <property type="term" value="P:mismatch repair"/>
    <property type="evidence" value="ECO:0007669"/>
    <property type="project" value="TreeGrafter"/>
</dbReference>
<dbReference type="Proteomes" id="UP000193866">
    <property type="component" value="Unassembled WGS sequence"/>
</dbReference>
<name>A0A1X1YBS6_9MYCO</name>
<proteinExistence type="predicted"/>
<dbReference type="SUPFAM" id="SSF53335">
    <property type="entry name" value="S-adenosyl-L-methionine-dependent methyltransferases"/>
    <property type="match status" value="1"/>
</dbReference>
<dbReference type="GO" id="GO:1904047">
    <property type="term" value="F:S-adenosyl-L-methionine binding"/>
    <property type="evidence" value="ECO:0007669"/>
    <property type="project" value="TreeGrafter"/>
</dbReference>
<comment type="caution">
    <text evidence="4">The sequence shown here is derived from an EMBL/GenBank/DDBJ whole genome shotgun (WGS) entry which is preliminary data.</text>
</comment>
<dbReference type="PANTHER" id="PTHR30481:SF4">
    <property type="entry name" value="SITE-SPECIFIC DNA-METHYLTRANSFERASE (ADENINE-SPECIFIC)"/>
    <property type="match status" value="1"/>
</dbReference>
<accession>A0A1X1YBS6</accession>
<dbReference type="AlphaFoldDB" id="A0A1X1YBS6"/>
<dbReference type="PANTHER" id="PTHR30481">
    <property type="entry name" value="DNA ADENINE METHYLASE"/>
    <property type="match status" value="1"/>
</dbReference>
<protein>
    <submittedName>
        <fullName evidence="4">DNA methyltransferase</fullName>
    </submittedName>
</protein>
<gene>
    <name evidence="4" type="ORF">AWC16_18985</name>
</gene>
<evidence type="ECO:0000256" key="1">
    <source>
        <dbReference type="ARBA" id="ARBA00022603"/>
    </source>
</evidence>
<organism evidence="4 5">
    <name type="scientific">Mycolicibacter longobardus</name>
    <dbReference type="NCBI Taxonomy" id="1108812"/>
    <lineage>
        <taxon>Bacteria</taxon>
        <taxon>Bacillati</taxon>
        <taxon>Actinomycetota</taxon>
        <taxon>Actinomycetes</taxon>
        <taxon>Mycobacteriales</taxon>
        <taxon>Mycobacteriaceae</taxon>
        <taxon>Mycolicibacter</taxon>
    </lineage>
</organism>
<dbReference type="GO" id="GO:0032259">
    <property type="term" value="P:methylation"/>
    <property type="evidence" value="ECO:0007669"/>
    <property type="project" value="UniProtKB-KW"/>
</dbReference>
<keyword evidence="1 4" id="KW-0489">Methyltransferase</keyword>
<keyword evidence="5" id="KW-1185">Reference proteome</keyword>
<reference evidence="4 5" key="1">
    <citation type="submission" date="2016-01" db="EMBL/GenBank/DDBJ databases">
        <title>The new phylogeny of the genus Mycobacterium.</title>
        <authorList>
            <person name="Tarcisio F."/>
            <person name="Conor M."/>
            <person name="Antonella G."/>
            <person name="Elisabetta G."/>
            <person name="Giulia F.S."/>
            <person name="Sara T."/>
            <person name="Anna F."/>
            <person name="Clotilde B."/>
            <person name="Roberto B."/>
            <person name="Veronica D.S."/>
            <person name="Fabio R."/>
            <person name="Monica P."/>
            <person name="Olivier J."/>
            <person name="Enrico T."/>
            <person name="Nicola S."/>
        </authorList>
    </citation>
    <scope>NUCLEOTIDE SEQUENCE [LARGE SCALE GENOMIC DNA]</scope>
    <source>
        <strain evidence="4 5">DSM 45394</strain>
    </source>
</reference>
<dbReference type="InterPro" id="IPR029063">
    <property type="entry name" value="SAM-dependent_MTases_sf"/>
</dbReference>
<dbReference type="PIRSF" id="PIRSF000398">
    <property type="entry name" value="M_m6A_EcoRV"/>
    <property type="match status" value="1"/>
</dbReference>
<dbReference type="GO" id="GO:0009307">
    <property type="term" value="P:DNA restriction-modification system"/>
    <property type="evidence" value="ECO:0007669"/>
    <property type="project" value="InterPro"/>
</dbReference>
<dbReference type="OrthoDB" id="5190841at2"/>
<evidence type="ECO:0000256" key="2">
    <source>
        <dbReference type="ARBA" id="ARBA00022679"/>
    </source>
</evidence>
<dbReference type="InterPro" id="IPR012263">
    <property type="entry name" value="M_m6A_EcoRV"/>
</dbReference>
<evidence type="ECO:0000313" key="5">
    <source>
        <dbReference type="Proteomes" id="UP000193866"/>
    </source>
</evidence>
<dbReference type="GO" id="GO:0043565">
    <property type="term" value="F:sequence-specific DNA binding"/>
    <property type="evidence" value="ECO:0007669"/>
    <property type="project" value="TreeGrafter"/>
</dbReference>
<dbReference type="GO" id="GO:0009007">
    <property type="term" value="F:site-specific DNA-methyltransferase (adenine-specific) activity"/>
    <property type="evidence" value="ECO:0007669"/>
    <property type="project" value="UniProtKB-EC"/>
</dbReference>
<evidence type="ECO:0000256" key="3">
    <source>
        <dbReference type="ARBA" id="ARBA00022691"/>
    </source>
</evidence>
<evidence type="ECO:0000313" key="4">
    <source>
        <dbReference type="EMBL" id="ORW08558.1"/>
    </source>
</evidence>